<dbReference type="GO" id="GO:0016829">
    <property type="term" value="F:lyase activity"/>
    <property type="evidence" value="ECO:0007669"/>
    <property type="project" value="UniProtKB-KW"/>
</dbReference>
<gene>
    <name evidence="1" type="ORF">FRX48_02139</name>
</gene>
<dbReference type="SUPFAM" id="SSF51621">
    <property type="entry name" value="Phosphoenolpyruvate/pyruvate domain"/>
    <property type="match status" value="1"/>
</dbReference>
<dbReference type="Gene3D" id="3.20.20.60">
    <property type="entry name" value="Phosphoenolpyruvate-binding domains"/>
    <property type="match status" value="1"/>
</dbReference>
<dbReference type="AlphaFoldDB" id="A0A5M8PYH6"/>
<dbReference type="InterPro" id="IPR015813">
    <property type="entry name" value="Pyrv/PenolPyrv_kinase-like_dom"/>
</dbReference>
<organism evidence="1 2">
    <name type="scientific">Lasallia pustulata</name>
    <dbReference type="NCBI Taxonomy" id="136370"/>
    <lineage>
        <taxon>Eukaryota</taxon>
        <taxon>Fungi</taxon>
        <taxon>Dikarya</taxon>
        <taxon>Ascomycota</taxon>
        <taxon>Pezizomycotina</taxon>
        <taxon>Lecanoromycetes</taxon>
        <taxon>OSLEUM clade</taxon>
        <taxon>Umbilicariomycetidae</taxon>
        <taxon>Umbilicariales</taxon>
        <taxon>Umbilicariaceae</taxon>
        <taxon>Lasallia</taxon>
    </lineage>
</organism>
<evidence type="ECO:0000313" key="1">
    <source>
        <dbReference type="EMBL" id="KAA6413778.1"/>
    </source>
</evidence>
<reference evidence="1 2" key="1">
    <citation type="submission" date="2019-09" db="EMBL/GenBank/DDBJ databases">
        <title>The hologenome of the rock-dwelling lichen Lasallia pustulata.</title>
        <authorList>
            <person name="Greshake Tzovaras B."/>
            <person name="Segers F."/>
            <person name="Bicker A."/>
            <person name="Dal Grande F."/>
            <person name="Otte J."/>
            <person name="Hankeln T."/>
            <person name="Schmitt I."/>
            <person name="Ebersberger I."/>
        </authorList>
    </citation>
    <scope>NUCLEOTIDE SEQUENCE [LARGE SCALE GENOMIC DNA]</scope>
    <source>
        <strain evidence="1">A1-1</strain>
    </source>
</reference>
<dbReference type="InterPro" id="IPR040442">
    <property type="entry name" value="Pyrv_kinase-like_dom_sf"/>
</dbReference>
<evidence type="ECO:0000313" key="2">
    <source>
        <dbReference type="Proteomes" id="UP000324767"/>
    </source>
</evidence>
<protein>
    <submittedName>
        <fullName evidence="1">Aldolase citrate lyase family</fullName>
    </submittedName>
</protein>
<comment type="caution">
    <text evidence="1">The sequence shown here is derived from an EMBL/GenBank/DDBJ whole genome shotgun (WGS) entry which is preliminary data.</text>
</comment>
<dbReference type="EMBL" id="VXIT01000003">
    <property type="protein sequence ID" value="KAA6413778.1"/>
    <property type="molecule type" value="Genomic_DNA"/>
</dbReference>
<sequence>MQKKDGFIMSDFPADGAPILPTYIRGPPRRQTPSGSAIHILLDPIPRPVFSTIMSTASAAAVGMQAYRAPSLFQPHRARQALRDAHEGKITPLLGLFLAIPSVAMVRLVAPFGFDMVWIDVEHSACNVETMTSVRISVL</sequence>
<accession>A0A5M8PYH6</accession>
<name>A0A5M8PYH6_9LECA</name>
<keyword evidence="1" id="KW-0456">Lyase</keyword>
<proteinExistence type="predicted"/>
<dbReference type="Proteomes" id="UP000324767">
    <property type="component" value="Unassembled WGS sequence"/>
</dbReference>
<dbReference type="OrthoDB" id="2326446at2759"/>